<evidence type="ECO:0000259" key="4">
    <source>
        <dbReference type="PROSITE" id="PS50011"/>
    </source>
</evidence>
<feature type="repeat" description="TPR" evidence="1">
    <location>
        <begin position="873"/>
        <end position="906"/>
    </location>
</feature>
<dbReference type="PRINTS" id="PR00364">
    <property type="entry name" value="DISEASERSIST"/>
</dbReference>
<dbReference type="Pfam" id="PF00931">
    <property type="entry name" value="NB-ARC"/>
    <property type="match status" value="1"/>
</dbReference>
<dbReference type="PROSITE" id="PS50011">
    <property type="entry name" value="PROTEIN_KINASE_DOM"/>
    <property type="match status" value="1"/>
</dbReference>
<dbReference type="SUPFAM" id="SSF48452">
    <property type="entry name" value="TPR-like"/>
    <property type="match status" value="1"/>
</dbReference>
<dbReference type="PROSITE" id="PS50005">
    <property type="entry name" value="TPR"/>
    <property type="match status" value="1"/>
</dbReference>
<keyword evidence="2" id="KW-0067">ATP-binding</keyword>
<dbReference type="Gene3D" id="1.10.510.10">
    <property type="entry name" value="Transferase(Phosphotransferase) domain 1"/>
    <property type="match status" value="1"/>
</dbReference>
<dbReference type="GO" id="GO:0004672">
    <property type="term" value="F:protein kinase activity"/>
    <property type="evidence" value="ECO:0007669"/>
    <property type="project" value="InterPro"/>
</dbReference>
<dbReference type="InterPro" id="IPR000719">
    <property type="entry name" value="Prot_kinase_dom"/>
</dbReference>
<dbReference type="EMBL" id="JAGQHS010000039">
    <property type="protein sequence ID" value="MCA9756033.1"/>
    <property type="molecule type" value="Genomic_DNA"/>
</dbReference>
<dbReference type="Gene3D" id="3.40.50.300">
    <property type="entry name" value="P-loop containing nucleotide triphosphate hydrolases"/>
    <property type="match status" value="1"/>
</dbReference>
<dbReference type="InterPro" id="IPR011009">
    <property type="entry name" value="Kinase-like_dom_sf"/>
</dbReference>
<dbReference type="InterPro" id="IPR027417">
    <property type="entry name" value="P-loop_NTPase"/>
</dbReference>
<dbReference type="InterPro" id="IPR011990">
    <property type="entry name" value="TPR-like_helical_dom_sf"/>
</dbReference>
<dbReference type="PANTHER" id="PTHR47691">
    <property type="entry name" value="REGULATOR-RELATED"/>
    <property type="match status" value="1"/>
</dbReference>
<evidence type="ECO:0000313" key="6">
    <source>
        <dbReference type="Proteomes" id="UP000739538"/>
    </source>
</evidence>
<feature type="domain" description="Protein kinase" evidence="4">
    <location>
        <begin position="101"/>
        <end position="369"/>
    </location>
</feature>
<dbReference type="InterPro" id="IPR058852">
    <property type="entry name" value="HTH_77"/>
</dbReference>
<dbReference type="Gene3D" id="3.30.200.20">
    <property type="entry name" value="Phosphorylase Kinase, domain 1"/>
    <property type="match status" value="1"/>
</dbReference>
<keyword evidence="5" id="KW-0418">Kinase</keyword>
<name>A0A956NDV0_UNCEI</name>
<comment type="caution">
    <text evidence="5">The sequence shown here is derived from an EMBL/GenBank/DDBJ whole genome shotgun (WGS) entry which is preliminary data.</text>
</comment>
<dbReference type="InterPro" id="IPR002182">
    <property type="entry name" value="NB-ARC"/>
</dbReference>
<dbReference type="SMART" id="SM00382">
    <property type="entry name" value="AAA"/>
    <property type="match status" value="1"/>
</dbReference>
<dbReference type="InterPro" id="IPR017441">
    <property type="entry name" value="Protein_kinase_ATP_BS"/>
</dbReference>
<protein>
    <submittedName>
        <fullName evidence="5">Protein kinase</fullName>
    </submittedName>
</protein>
<reference evidence="5" key="2">
    <citation type="journal article" date="2021" name="Microbiome">
        <title>Successional dynamics and alternative stable states in a saline activated sludge microbial community over 9 years.</title>
        <authorList>
            <person name="Wang Y."/>
            <person name="Ye J."/>
            <person name="Ju F."/>
            <person name="Liu L."/>
            <person name="Boyd J.A."/>
            <person name="Deng Y."/>
            <person name="Parks D.H."/>
            <person name="Jiang X."/>
            <person name="Yin X."/>
            <person name="Woodcroft B.J."/>
            <person name="Tyson G.W."/>
            <person name="Hugenholtz P."/>
            <person name="Polz M.F."/>
            <person name="Zhang T."/>
        </authorList>
    </citation>
    <scope>NUCLEOTIDE SEQUENCE</scope>
    <source>
        <strain evidence="5">HKST-UBA02</strain>
    </source>
</reference>
<sequence>MKRFGPLDPERWREIREVFEAALDLDDAGRAEFLATRCAGDEALRAEVDELIQADERLGSLGNTESAPLPESGLATLLPLFMGSEPSGRSLLEPPFRWGSLEVTESIGAGGFGRVYRAHDEALRRDVALKLRPVDSAGRTAEGESYLEEARRLARVRHPNVLVVHGAEVHDGWAGIWTDLVRGEPLDARLHRTGPFELETLTRVGLDLCRALTAVHDATLVHGDIKPSNAMFDEDGRVLLMDFGSGFSPSDEGHPNEDHPEDRKEAPGGLPRQGTPVTMAPELLLGSRPSMSTDIYALGVLLYRIATGQYPFPAASLNELRTRLVVQDRVPLDELRPDLPAAFARVVHRALSPDPAMRPRTASELHWLIAASLGAEEPVAANESGPDAATRIPRSATRFVGRSSELRQLRSLLVEPGLVTLVGPGGCGKTRIALTVARELELGLPDGAIWIDLIGLDREGDVSALATQAVGMRDRADQAAKDALVEWIGRRSLLLVLDNAEHVLQSVAVFASPLLRECPNLHLLVTTRQRLSLEGERTFRLAPMSIPPEREVGDGLEVLESDGVRLFLDRAQRGGDELRLTTTTAPLVARIVRRVEGIPLAIELAAARVGTLGLTTVATRLDESFALLANRNRPAADRHATLLASISWSYELLAVTERRILDRLSVFLGGFTLAAAEAVCTDTDGNVVDILSALVDRSLVSIDTYGDDEPRYRLLESLRAFASERLVAAGESEIWSDRHLAWIEREAAVRGPAIHGPEMAAQVAWFEREQDNVRGALRRFDSLARAGRAVWERWVTLCLNVRPYWYHRGHLREGLGSLLEALSVSPRDSSSAVLARISIAHFHWTLGNPEAAMEATLESVSISRERNLPATLASALTLLASLHTDLRNHDEARACFEEALELRDATGSSTGAIVILCNLGVLEASVGDLAAAQAWYERALDLARRERDDSAIGQVGANLALTLLERGERDGVRALAAESLKAIRRTSSVANLSTGIRPLVLIEIAEGRLAEARTLVREGLTAQSELPRLAAWIGLLDTVVDLLVAQGQAEAAAEILGAIDVTREQTDMPVPDGFRARWDVRMGEIRSALGDDSFQSAWVRGRVHTMSTAWEFALRVV</sequence>
<evidence type="ECO:0000256" key="3">
    <source>
        <dbReference type="SAM" id="MobiDB-lite"/>
    </source>
</evidence>
<dbReference type="Pfam" id="PF25872">
    <property type="entry name" value="HTH_77"/>
    <property type="match status" value="1"/>
</dbReference>
<dbReference type="GO" id="GO:0043531">
    <property type="term" value="F:ADP binding"/>
    <property type="evidence" value="ECO:0007669"/>
    <property type="project" value="InterPro"/>
</dbReference>
<evidence type="ECO:0000313" key="5">
    <source>
        <dbReference type="EMBL" id="MCA9756033.1"/>
    </source>
</evidence>
<feature type="compositionally biased region" description="Basic and acidic residues" evidence="3">
    <location>
        <begin position="251"/>
        <end position="266"/>
    </location>
</feature>
<dbReference type="Proteomes" id="UP000739538">
    <property type="component" value="Unassembled WGS sequence"/>
</dbReference>
<feature type="binding site" evidence="2">
    <location>
        <position position="130"/>
    </location>
    <ligand>
        <name>ATP</name>
        <dbReference type="ChEBI" id="CHEBI:30616"/>
    </ligand>
</feature>
<dbReference type="Gene3D" id="1.25.40.10">
    <property type="entry name" value="Tetratricopeptide repeat domain"/>
    <property type="match status" value="1"/>
</dbReference>
<dbReference type="InterPro" id="IPR019734">
    <property type="entry name" value="TPR_rpt"/>
</dbReference>
<dbReference type="Pfam" id="PF00069">
    <property type="entry name" value="Pkinase"/>
    <property type="match status" value="1"/>
</dbReference>
<dbReference type="PROSITE" id="PS00107">
    <property type="entry name" value="PROTEIN_KINASE_ATP"/>
    <property type="match status" value="1"/>
</dbReference>
<gene>
    <name evidence="5" type="ORF">KDA27_09545</name>
</gene>
<proteinExistence type="predicted"/>
<dbReference type="CDD" id="cd14014">
    <property type="entry name" value="STKc_PknB_like"/>
    <property type="match status" value="1"/>
</dbReference>
<dbReference type="PANTHER" id="PTHR47691:SF3">
    <property type="entry name" value="HTH-TYPE TRANSCRIPTIONAL REGULATOR RV0890C-RELATED"/>
    <property type="match status" value="1"/>
</dbReference>
<dbReference type="InterPro" id="IPR003593">
    <property type="entry name" value="AAA+_ATPase"/>
</dbReference>
<dbReference type="Pfam" id="PF13424">
    <property type="entry name" value="TPR_12"/>
    <property type="match status" value="1"/>
</dbReference>
<reference evidence="5" key="1">
    <citation type="submission" date="2020-04" db="EMBL/GenBank/DDBJ databases">
        <authorList>
            <person name="Zhang T."/>
        </authorList>
    </citation>
    <scope>NUCLEOTIDE SEQUENCE</scope>
    <source>
        <strain evidence="5">HKST-UBA02</strain>
    </source>
</reference>
<dbReference type="SMART" id="SM00028">
    <property type="entry name" value="TPR"/>
    <property type="match status" value="3"/>
</dbReference>
<dbReference type="AlphaFoldDB" id="A0A956NDV0"/>
<dbReference type="GO" id="GO:0005524">
    <property type="term" value="F:ATP binding"/>
    <property type="evidence" value="ECO:0007669"/>
    <property type="project" value="UniProtKB-UniRule"/>
</dbReference>
<evidence type="ECO:0000256" key="2">
    <source>
        <dbReference type="PROSITE-ProRule" id="PRU10141"/>
    </source>
</evidence>
<dbReference type="SUPFAM" id="SSF56112">
    <property type="entry name" value="Protein kinase-like (PK-like)"/>
    <property type="match status" value="1"/>
</dbReference>
<organism evidence="5 6">
    <name type="scientific">Eiseniibacteriota bacterium</name>
    <dbReference type="NCBI Taxonomy" id="2212470"/>
    <lineage>
        <taxon>Bacteria</taxon>
        <taxon>Candidatus Eiseniibacteriota</taxon>
    </lineage>
</organism>
<accession>A0A956NDV0</accession>
<keyword evidence="1" id="KW-0802">TPR repeat</keyword>
<keyword evidence="5" id="KW-0808">Transferase</keyword>
<dbReference type="SUPFAM" id="SSF52540">
    <property type="entry name" value="P-loop containing nucleoside triphosphate hydrolases"/>
    <property type="match status" value="1"/>
</dbReference>
<dbReference type="SMART" id="SM00220">
    <property type="entry name" value="S_TKc"/>
    <property type="match status" value="1"/>
</dbReference>
<evidence type="ECO:0000256" key="1">
    <source>
        <dbReference type="PROSITE-ProRule" id="PRU00339"/>
    </source>
</evidence>
<keyword evidence="2" id="KW-0547">Nucleotide-binding</keyword>
<feature type="region of interest" description="Disordered" evidence="3">
    <location>
        <begin position="244"/>
        <end position="277"/>
    </location>
</feature>